<proteinExistence type="predicted"/>
<accession>A0A7R9FXK6</accession>
<keyword evidence="2" id="KW-1133">Transmembrane helix</keyword>
<reference evidence="3" key="1">
    <citation type="submission" date="2020-11" db="EMBL/GenBank/DDBJ databases">
        <authorList>
            <person name="Tran Van P."/>
        </authorList>
    </citation>
    <scope>NUCLEOTIDE SEQUENCE</scope>
</reference>
<evidence type="ECO:0000256" key="2">
    <source>
        <dbReference type="SAM" id="Phobius"/>
    </source>
</evidence>
<keyword evidence="2" id="KW-0812">Transmembrane</keyword>
<protein>
    <submittedName>
        <fullName evidence="3">Uncharacterized protein</fullName>
    </submittedName>
</protein>
<dbReference type="AlphaFoldDB" id="A0A7R9FXK6"/>
<evidence type="ECO:0000313" key="3">
    <source>
        <dbReference type="EMBL" id="CAD7258983.1"/>
    </source>
</evidence>
<keyword evidence="2" id="KW-0472">Membrane</keyword>
<feature type="transmembrane region" description="Helical" evidence="2">
    <location>
        <begin position="124"/>
        <end position="150"/>
    </location>
</feature>
<organism evidence="3">
    <name type="scientific">Timema shepardi</name>
    <name type="common">Walking stick</name>
    <dbReference type="NCBI Taxonomy" id="629360"/>
    <lineage>
        <taxon>Eukaryota</taxon>
        <taxon>Metazoa</taxon>
        <taxon>Ecdysozoa</taxon>
        <taxon>Arthropoda</taxon>
        <taxon>Hexapoda</taxon>
        <taxon>Insecta</taxon>
        <taxon>Pterygota</taxon>
        <taxon>Neoptera</taxon>
        <taxon>Polyneoptera</taxon>
        <taxon>Phasmatodea</taxon>
        <taxon>Timematodea</taxon>
        <taxon>Timematoidea</taxon>
        <taxon>Timematidae</taxon>
        <taxon>Timema</taxon>
    </lineage>
</organism>
<gene>
    <name evidence="3" type="ORF">TSIB3V08_LOCUS3201</name>
</gene>
<name>A0A7R9FXK6_TIMSH</name>
<feature type="region of interest" description="Disordered" evidence="1">
    <location>
        <begin position="1"/>
        <end position="22"/>
    </location>
</feature>
<dbReference type="EMBL" id="OC001040">
    <property type="protein sequence ID" value="CAD7258983.1"/>
    <property type="molecule type" value="Genomic_DNA"/>
</dbReference>
<sequence length="422" mass="45624">MPSPTSTNGMTITDKNLSSTGANFTNKKQLLSNNTNNGFLRVSPSATLEKNEDSQYEEKEGLLSRHELRIRENPLATAAGSTPSVVTPASVTSTAVRYAPATCAVVSETSKDVGRRRRCRKRTLLERSLVVSVVVLLVACFGFLLFGFLLRENCEVPATWCLTVVRMHTWEGSGEEGGTARLREHCCSRSAGSGVVMEGSFFLFGVLISGYLVKRGNEIWGSPIWATSVIRYLPPPVTVTERQGNSMDSGIQGTPSSITDFNKARHRWIRGLNVKLLWSGALVTRESLASAVRTLSADLPQCTAAVRLASLSGCKTERCELYGAPSTQLDLSFGGVAVELNTTSALANYATEAGFNVIIMSSGDQQSSPSGAEVSVTDPCGKMPDLPQFWLKFAPVMGISGPDIDQFWPDKIFPHGEDEVLN</sequence>
<evidence type="ECO:0000256" key="1">
    <source>
        <dbReference type="SAM" id="MobiDB-lite"/>
    </source>
</evidence>